<dbReference type="Pfam" id="PF02525">
    <property type="entry name" value="Flavodoxin_2"/>
    <property type="match status" value="1"/>
</dbReference>
<evidence type="ECO:0000259" key="3">
    <source>
        <dbReference type="Pfam" id="PF02525"/>
    </source>
</evidence>
<reference evidence="4 5" key="1">
    <citation type="journal article" date="2020" name="BMC Genomics">
        <title>Correction to: Identification and distribution of gene clusters required for synthesis of sphingolipid metabolism inhibitors in diverse species of the filamentous fungus Fusarium.</title>
        <authorList>
            <person name="Kim H.S."/>
            <person name="Lohmar J.M."/>
            <person name="Busman M."/>
            <person name="Brown D.W."/>
            <person name="Naumann T.A."/>
            <person name="Divon H.H."/>
            <person name="Lysoe E."/>
            <person name="Uhlig S."/>
            <person name="Proctor R.H."/>
        </authorList>
    </citation>
    <scope>NUCLEOTIDE SEQUENCE [LARGE SCALE GENOMIC DNA]</scope>
    <source>
        <strain evidence="4 5">NRRL 25214</strain>
    </source>
</reference>
<gene>
    <name evidence="4" type="ORF">FANTH_10102</name>
</gene>
<evidence type="ECO:0000313" key="4">
    <source>
        <dbReference type="EMBL" id="KAF5239055.1"/>
    </source>
</evidence>
<feature type="domain" description="Flavodoxin-like fold" evidence="3">
    <location>
        <begin position="1"/>
        <end position="215"/>
    </location>
</feature>
<evidence type="ECO:0000256" key="2">
    <source>
        <dbReference type="ARBA" id="ARBA00023002"/>
    </source>
</evidence>
<name>A0A8H4Z3Y1_9HYPO</name>
<dbReference type="InterPro" id="IPR003680">
    <property type="entry name" value="Flavodoxin_fold"/>
</dbReference>
<dbReference type="EMBL" id="JABEVY010000278">
    <property type="protein sequence ID" value="KAF5239055.1"/>
    <property type="molecule type" value="Genomic_DNA"/>
</dbReference>
<proteinExistence type="inferred from homology"/>
<keyword evidence="2" id="KW-0560">Oxidoreductase</keyword>
<evidence type="ECO:0000313" key="5">
    <source>
        <dbReference type="Proteomes" id="UP000573603"/>
    </source>
</evidence>
<accession>A0A8H4Z3Y1</accession>
<dbReference type="GO" id="GO:0003955">
    <property type="term" value="F:NAD(P)H dehydrogenase (quinone) activity"/>
    <property type="evidence" value="ECO:0007669"/>
    <property type="project" value="TreeGrafter"/>
</dbReference>
<dbReference type="InterPro" id="IPR029039">
    <property type="entry name" value="Flavoprotein-like_sf"/>
</dbReference>
<dbReference type="InterPro" id="IPR051545">
    <property type="entry name" value="NAD(P)H_dehydrogenase_qn"/>
</dbReference>
<dbReference type="PANTHER" id="PTHR10204:SF34">
    <property type="entry name" value="NAD(P)H DEHYDROGENASE [QUINONE] 1 ISOFORM 1"/>
    <property type="match status" value="1"/>
</dbReference>
<protein>
    <recommendedName>
        <fullName evidence="3">Flavodoxin-like fold domain-containing protein</fullName>
    </recommendedName>
</protein>
<evidence type="ECO:0000256" key="1">
    <source>
        <dbReference type="ARBA" id="ARBA00006252"/>
    </source>
</evidence>
<sequence length="261" mass="29653">MRALLVLAHPEPTSLSASLFKEAITHLTNDGHEVRTSDLYQMGFKATVDRSDFPAMAPEKPLRVVYDSYDAYKAGNLSADILAEQEKLDWADTLILVFPIWWFGMPAMLKGWFERIYTAGYGYRTGEYTSTRWDNRYGEGRCMGKRALAVVNIGGMKEHYSPTGINGPVDDMLWPINHGTLFYTGFEVLPSFITFRSDRVDADTFKKLSADLHQRLTEIPTAQPIPYRKQNFGEYSIPALELKPELIDEKKQGYALHVKSP</sequence>
<dbReference type="AlphaFoldDB" id="A0A8H4Z3Y1"/>
<dbReference type="PANTHER" id="PTHR10204">
    <property type="entry name" value="NAD P H OXIDOREDUCTASE-RELATED"/>
    <property type="match status" value="1"/>
</dbReference>
<dbReference type="Gene3D" id="3.40.50.360">
    <property type="match status" value="1"/>
</dbReference>
<dbReference type="GO" id="GO:0005829">
    <property type="term" value="C:cytosol"/>
    <property type="evidence" value="ECO:0007669"/>
    <property type="project" value="TreeGrafter"/>
</dbReference>
<comment type="similarity">
    <text evidence="1">Belongs to the NAD(P)H dehydrogenase (quinone) family.</text>
</comment>
<dbReference type="SUPFAM" id="SSF52218">
    <property type="entry name" value="Flavoproteins"/>
    <property type="match status" value="1"/>
</dbReference>
<keyword evidence="5" id="KW-1185">Reference proteome</keyword>
<organism evidence="4 5">
    <name type="scientific">Fusarium anthophilum</name>
    <dbReference type="NCBI Taxonomy" id="48485"/>
    <lineage>
        <taxon>Eukaryota</taxon>
        <taxon>Fungi</taxon>
        <taxon>Dikarya</taxon>
        <taxon>Ascomycota</taxon>
        <taxon>Pezizomycotina</taxon>
        <taxon>Sordariomycetes</taxon>
        <taxon>Hypocreomycetidae</taxon>
        <taxon>Hypocreales</taxon>
        <taxon>Nectriaceae</taxon>
        <taxon>Fusarium</taxon>
        <taxon>Fusarium fujikuroi species complex</taxon>
    </lineage>
</organism>
<dbReference type="Proteomes" id="UP000573603">
    <property type="component" value="Unassembled WGS sequence"/>
</dbReference>
<comment type="caution">
    <text evidence="4">The sequence shown here is derived from an EMBL/GenBank/DDBJ whole genome shotgun (WGS) entry which is preliminary data.</text>
</comment>